<feature type="transmembrane region" description="Helical" evidence="5">
    <location>
        <begin position="176"/>
        <end position="197"/>
    </location>
</feature>
<feature type="transmembrane region" description="Helical" evidence="5">
    <location>
        <begin position="241"/>
        <end position="257"/>
    </location>
</feature>
<dbReference type="Gene3D" id="1.20.1250.20">
    <property type="entry name" value="MFS general substrate transporter like domains"/>
    <property type="match status" value="2"/>
</dbReference>
<evidence type="ECO:0000313" key="8">
    <source>
        <dbReference type="Proteomes" id="UP000194360"/>
    </source>
</evidence>
<feature type="transmembrane region" description="Helical" evidence="5">
    <location>
        <begin position="311"/>
        <end position="335"/>
    </location>
</feature>
<keyword evidence="8" id="KW-1185">Reference proteome</keyword>
<dbReference type="Pfam" id="PF07690">
    <property type="entry name" value="MFS_1"/>
    <property type="match status" value="1"/>
</dbReference>
<feature type="transmembrane region" description="Helical" evidence="5">
    <location>
        <begin position="412"/>
        <end position="429"/>
    </location>
</feature>
<dbReference type="AlphaFoldDB" id="A0A1Y2N5S6"/>
<dbReference type="SUPFAM" id="SSF103473">
    <property type="entry name" value="MFS general substrate transporter"/>
    <property type="match status" value="1"/>
</dbReference>
<feature type="transmembrane region" description="Helical" evidence="5">
    <location>
        <begin position="475"/>
        <end position="495"/>
    </location>
</feature>
<comment type="caution">
    <text evidence="7">The sequence shown here is derived from an EMBL/GenBank/DDBJ whole genome shotgun (WGS) entry which is preliminary data.</text>
</comment>
<evidence type="ECO:0000256" key="1">
    <source>
        <dbReference type="ARBA" id="ARBA00004651"/>
    </source>
</evidence>
<feature type="transmembrane region" description="Helical" evidence="5">
    <location>
        <begin position="209"/>
        <end position="229"/>
    </location>
</feature>
<dbReference type="Proteomes" id="UP000194360">
    <property type="component" value="Unassembled WGS sequence"/>
</dbReference>
<gene>
    <name evidence="7" type="primary">qacA_2</name>
    <name evidence="7" type="ORF">BG845_01064</name>
</gene>
<dbReference type="GO" id="GO:0022857">
    <property type="term" value="F:transmembrane transporter activity"/>
    <property type="evidence" value="ECO:0007669"/>
    <property type="project" value="InterPro"/>
</dbReference>
<keyword evidence="4 5" id="KW-0472">Membrane</keyword>
<name>A0A1Y2N5S6_PSEAH</name>
<evidence type="ECO:0000256" key="3">
    <source>
        <dbReference type="ARBA" id="ARBA00022989"/>
    </source>
</evidence>
<feature type="transmembrane region" description="Helical" evidence="5">
    <location>
        <begin position="367"/>
        <end position="391"/>
    </location>
</feature>
<proteinExistence type="predicted"/>
<dbReference type="PROSITE" id="PS50850">
    <property type="entry name" value="MFS"/>
    <property type="match status" value="1"/>
</dbReference>
<dbReference type="InterPro" id="IPR036259">
    <property type="entry name" value="MFS_trans_sf"/>
</dbReference>
<feature type="domain" description="Major facilitator superfamily (MFS) profile" evidence="6">
    <location>
        <begin position="24"/>
        <end position="499"/>
    </location>
</feature>
<protein>
    <submittedName>
        <fullName evidence="7">Antiseptic resistance protein</fullName>
    </submittedName>
</protein>
<keyword evidence="2 5" id="KW-0812">Transmembrane</keyword>
<feature type="transmembrane region" description="Helical" evidence="5">
    <location>
        <begin position="342"/>
        <end position="361"/>
    </location>
</feature>
<feature type="transmembrane region" description="Helical" evidence="5">
    <location>
        <begin position="60"/>
        <end position="78"/>
    </location>
</feature>
<dbReference type="PANTHER" id="PTHR42718:SF42">
    <property type="entry name" value="EXPORT PROTEIN"/>
    <property type="match status" value="1"/>
</dbReference>
<feature type="transmembrane region" description="Helical" evidence="5">
    <location>
        <begin position="114"/>
        <end position="137"/>
    </location>
</feature>
<evidence type="ECO:0000256" key="5">
    <source>
        <dbReference type="SAM" id="Phobius"/>
    </source>
</evidence>
<dbReference type="CDD" id="cd17321">
    <property type="entry name" value="MFS_MMR_MDR_like"/>
    <property type="match status" value="1"/>
</dbReference>
<keyword evidence="3 5" id="KW-1133">Transmembrane helix</keyword>
<dbReference type="PRINTS" id="PR01036">
    <property type="entry name" value="TCRTETB"/>
</dbReference>
<dbReference type="InterPro" id="IPR011701">
    <property type="entry name" value="MFS"/>
</dbReference>
<feature type="transmembrane region" description="Helical" evidence="5">
    <location>
        <begin position="21"/>
        <end position="40"/>
    </location>
</feature>
<evidence type="ECO:0000313" key="7">
    <source>
        <dbReference type="EMBL" id="OSY42823.1"/>
    </source>
</evidence>
<evidence type="ECO:0000256" key="4">
    <source>
        <dbReference type="ARBA" id="ARBA00023136"/>
    </source>
</evidence>
<accession>A0A1Y2N5S6</accession>
<organism evidence="7 8">
    <name type="scientific">Pseudonocardia autotrophica</name>
    <name type="common">Amycolata autotrophica</name>
    <name type="synonym">Nocardia autotrophica</name>
    <dbReference type="NCBI Taxonomy" id="2074"/>
    <lineage>
        <taxon>Bacteria</taxon>
        <taxon>Bacillati</taxon>
        <taxon>Actinomycetota</taxon>
        <taxon>Actinomycetes</taxon>
        <taxon>Pseudonocardiales</taxon>
        <taxon>Pseudonocardiaceae</taxon>
        <taxon>Pseudonocardia</taxon>
    </lineage>
</organism>
<feature type="transmembrane region" description="Helical" evidence="5">
    <location>
        <begin position="90"/>
        <end position="108"/>
    </location>
</feature>
<reference evidence="7 8" key="1">
    <citation type="submission" date="2016-09" db="EMBL/GenBank/DDBJ databases">
        <title>Pseudonocardia autotrophica DSM535, a candidate organism with high potential of specific P450 cytochromes.</title>
        <authorList>
            <person name="Grumaz C."/>
            <person name="Vainshtein Y."/>
            <person name="Kirstahler P."/>
            <person name="Sohn K."/>
        </authorList>
    </citation>
    <scope>NUCLEOTIDE SEQUENCE [LARGE SCALE GENOMIC DNA]</scope>
    <source>
        <strain evidence="7 8">DSM 535</strain>
    </source>
</reference>
<dbReference type="PROSITE" id="PS00216">
    <property type="entry name" value="SUGAR_TRANSPORT_1"/>
    <property type="match status" value="1"/>
</dbReference>
<sequence>MGSPSDTRPYGRTGGSGRGRRVAVVATMGLALFVIVLNNSSLNIAIPTLMRDLGAGLATVQWIVDAYSVVFAGLLLAGGACADRWGRKRVTLAGVAVFGAASAVAALADTAWQVVLARVVLGAAAAFVMPGTLAVLIDEFTGRERATAIAIWSGVASLGVAAGPLLGGLVTASAGWAAVFWLNVAPAAVVVVAGALVVRESSDPARGPVEIIGAALSVLAVGSLVFAVIEFGALGYPAPPVVAGAVVAVVAAVAFAVRHRRAARPLVPRGLLRDGPFLGASVGNMLLFFGLAGSLFVLTQRLQFRFGLDPVAAGLAVAPVALTVVLASVCSPVLVRRCGDRVAVAAGLGIVAGGLVVLAAVPAGLAGVLAGLAVVGTGFGVAVPAATGVLVSRVPEERAGAGAALNDTMQELGFALGIAVVGATLNRFFTASLGADADRAATLHSEGERAAVIGGEQGALIVEQAGAAFDRAATAGLFVAAAAALVAAVLTIVLIPARVGEHRRSTP</sequence>
<feature type="transmembrane region" description="Helical" evidence="5">
    <location>
        <begin position="277"/>
        <end position="299"/>
    </location>
</feature>
<dbReference type="GO" id="GO:0005886">
    <property type="term" value="C:plasma membrane"/>
    <property type="evidence" value="ECO:0007669"/>
    <property type="project" value="UniProtKB-SubCell"/>
</dbReference>
<evidence type="ECO:0000256" key="2">
    <source>
        <dbReference type="ARBA" id="ARBA00022692"/>
    </source>
</evidence>
<dbReference type="EMBL" id="MIGB01000004">
    <property type="protein sequence ID" value="OSY42823.1"/>
    <property type="molecule type" value="Genomic_DNA"/>
</dbReference>
<dbReference type="RefSeq" id="WP_085911384.1">
    <property type="nucleotide sequence ID" value="NZ_AP018920.1"/>
</dbReference>
<evidence type="ECO:0000259" key="6">
    <source>
        <dbReference type="PROSITE" id="PS50850"/>
    </source>
</evidence>
<feature type="transmembrane region" description="Helical" evidence="5">
    <location>
        <begin position="149"/>
        <end position="170"/>
    </location>
</feature>
<dbReference type="STRING" id="2074.BG845_01064"/>
<dbReference type="OrthoDB" id="9781469at2"/>
<dbReference type="PANTHER" id="PTHR42718">
    <property type="entry name" value="MAJOR FACILITATOR SUPERFAMILY MULTIDRUG TRANSPORTER MFSC"/>
    <property type="match status" value="1"/>
</dbReference>
<dbReference type="InterPro" id="IPR020846">
    <property type="entry name" value="MFS_dom"/>
</dbReference>
<comment type="subcellular location">
    <subcellularLocation>
        <location evidence="1">Cell membrane</location>
        <topology evidence="1">Multi-pass membrane protein</topology>
    </subcellularLocation>
</comment>
<dbReference type="InterPro" id="IPR005829">
    <property type="entry name" value="Sugar_transporter_CS"/>
</dbReference>